<accession>A0AAE3ZG32</accession>
<dbReference type="Proteomes" id="UP001180845">
    <property type="component" value="Unassembled WGS sequence"/>
</dbReference>
<comment type="caution">
    <text evidence="2">The sequence shown here is derived from an EMBL/GenBank/DDBJ whole genome shotgun (WGS) entry which is preliminary data.</text>
</comment>
<proteinExistence type="predicted"/>
<evidence type="ECO:0000313" key="2">
    <source>
        <dbReference type="EMBL" id="MDR7303375.1"/>
    </source>
</evidence>
<dbReference type="AlphaFoldDB" id="A0AAE3ZG32"/>
<evidence type="ECO:0000313" key="3">
    <source>
        <dbReference type="Proteomes" id="UP001180845"/>
    </source>
</evidence>
<dbReference type="EMBL" id="JAVDXW010000001">
    <property type="protein sequence ID" value="MDR7303375.1"/>
    <property type="molecule type" value="Genomic_DNA"/>
</dbReference>
<feature type="domain" description="DUF5753" evidence="1">
    <location>
        <begin position="29"/>
        <end position="110"/>
    </location>
</feature>
<organism evidence="2 3">
    <name type="scientific">Haloactinomyces albus</name>
    <dbReference type="NCBI Taxonomy" id="1352928"/>
    <lineage>
        <taxon>Bacteria</taxon>
        <taxon>Bacillati</taxon>
        <taxon>Actinomycetota</taxon>
        <taxon>Actinomycetes</taxon>
        <taxon>Actinopolysporales</taxon>
        <taxon>Actinopolysporaceae</taxon>
        <taxon>Haloactinomyces</taxon>
    </lineage>
</organism>
<sequence>MRIALVHRDLHAVTRGGIGTLYRALAPRLAEATLPTVTIQVVQPESGPHAAMGGSFFILDFAEARPIAYTELLDGAIYVQDPDQVSSYTMAAKNVQETALQPDDSLAFIRSLLGET</sequence>
<dbReference type="Pfam" id="PF19054">
    <property type="entry name" value="DUF5753"/>
    <property type="match status" value="1"/>
</dbReference>
<keyword evidence="3" id="KW-1185">Reference proteome</keyword>
<name>A0AAE3ZG32_9ACTN</name>
<dbReference type="InterPro" id="IPR043917">
    <property type="entry name" value="DUF5753"/>
</dbReference>
<dbReference type="RefSeq" id="WP_310275661.1">
    <property type="nucleotide sequence ID" value="NZ_JAVDXW010000001.1"/>
</dbReference>
<protein>
    <recommendedName>
        <fullName evidence="1">DUF5753 domain-containing protein</fullName>
    </recommendedName>
</protein>
<evidence type="ECO:0000259" key="1">
    <source>
        <dbReference type="Pfam" id="PF19054"/>
    </source>
</evidence>
<gene>
    <name evidence="2" type="ORF">JOF55_003556</name>
</gene>
<reference evidence="2" key="1">
    <citation type="submission" date="2023-07" db="EMBL/GenBank/DDBJ databases">
        <title>Sequencing the genomes of 1000 actinobacteria strains.</title>
        <authorList>
            <person name="Klenk H.-P."/>
        </authorList>
    </citation>
    <scope>NUCLEOTIDE SEQUENCE</scope>
    <source>
        <strain evidence="2">DSM 45977</strain>
    </source>
</reference>